<reference evidence="3" key="1">
    <citation type="submission" date="2020-06" db="EMBL/GenBank/DDBJ databases">
        <title>Draft genome of Bugula neritina, a colonial animal packing powerful symbionts and potential medicines.</title>
        <authorList>
            <person name="Rayko M."/>
        </authorList>
    </citation>
    <scope>NUCLEOTIDE SEQUENCE [LARGE SCALE GENOMIC DNA]</scope>
    <source>
        <strain evidence="3">Kwan_BN1</strain>
    </source>
</reference>
<gene>
    <name evidence="3" type="ORF">EB796_009927</name>
</gene>
<organism evidence="3 4">
    <name type="scientific">Bugula neritina</name>
    <name type="common">Brown bryozoan</name>
    <name type="synonym">Sertularia neritina</name>
    <dbReference type="NCBI Taxonomy" id="10212"/>
    <lineage>
        <taxon>Eukaryota</taxon>
        <taxon>Metazoa</taxon>
        <taxon>Spiralia</taxon>
        <taxon>Lophotrochozoa</taxon>
        <taxon>Bryozoa</taxon>
        <taxon>Gymnolaemata</taxon>
        <taxon>Cheilostomatida</taxon>
        <taxon>Flustrina</taxon>
        <taxon>Buguloidea</taxon>
        <taxon>Bugulidae</taxon>
        <taxon>Bugula</taxon>
    </lineage>
</organism>
<evidence type="ECO:0000313" key="4">
    <source>
        <dbReference type="Proteomes" id="UP000593567"/>
    </source>
</evidence>
<protein>
    <submittedName>
        <fullName evidence="3">Uncharacterized protein</fullName>
    </submittedName>
</protein>
<feature type="transmembrane region" description="Helical" evidence="2">
    <location>
        <begin position="266"/>
        <end position="283"/>
    </location>
</feature>
<proteinExistence type="predicted"/>
<keyword evidence="4" id="KW-1185">Reference proteome</keyword>
<keyword evidence="2" id="KW-1133">Transmembrane helix</keyword>
<comment type="caution">
    <text evidence="3">The sequence shown here is derived from an EMBL/GenBank/DDBJ whole genome shotgun (WGS) entry which is preliminary data.</text>
</comment>
<sequence length="304" mass="34816">MTTQYALVSPRCKQQQDLKTAAITYETIKQRQDLQKSVLRHTNKLINQLLKNLNEADNVIKKNLSPGHLQRLISYLRNDIEPLPGFVSRISLHAENLGSMKKEFELQKAFNESLHNISFSTIGSDSQSSFTRYMIDRAAREPSPIIPPKSPASPYHTPRARNEERENHQLPVRDSSPRNRRISGYVSKCTSPVRFADGDVLDRKDSSEQVDLPELNPEEFGVTQLVRAARQNAILVLLGLGRLMFRRVLAWKFRLTGSRRLGKAESLVILLAGIMLYRLLFYMTDYSWKLYKSATGMRRGIRAM</sequence>
<dbReference type="AlphaFoldDB" id="A0A7J7JZD6"/>
<keyword evidence="2" id="KW-0472">Membrane</keyword>
<evidence type="ECO:0000256" key="1">
    <source>
        <dbReference type="SAM" id="MobiDB-lite"/>
    </source>
</evidence>
<feature type="region of interest" description="Disordered" evidence="1">
    <location>
        <begin position="139"/>
        <end position="183"/>
    </location>
</feature>
<keyword evidence="2" id="KW-0812">Transmembrane</keyword>
<evidence type="ECO:0000256" key="2">
    <source>
        <dbReference type="SAM" id="Phobius"/>
    </source>
</evidence>
<accession>A0A7J7JZD6</accession>
<dbReference type="Proteomes" id="UP000593567">
    <property type="component" value="Unassembled WGS sequence"/>
</dbReference>
<evidence type="ECO:0000313" key="3">
    <source>
        <dbReference type="EMBL" id="KAF6031770.1"/>
    </source>
</evidence>
<name>A0A7J7JZD6_BUGNE</name>
<dbReference type="EMBL" id="VXIV02001570">
    <property type="protein sequence ID" value="KAF6031770.1"/>
    <property type="molecule type" value="Genomic_DNA"/>
</dbReference>